<dbReference type="InterPro" id="IPR042183">
    <property type="entry name" value="MmgE/PrpD_sf_1"/>
</dbReference>
<dbReference type="Proteomes" id="UP000746535">
    <property type="component" value="Unassembled WGS sequence"/>
</dbReference>
<dbReference type="Pfam" id="PF19305">
    <property type="entry name" value="MmgE_PrpD_C"/>
    <property type="match status" value="1"/>
</dbReference>
<dbReference type="EMBL" id="JAAVJI010000006">
    <property type="protein sequence ID" value="NJP01692.1"/>
    <property type="molecule type" value="Genomic_DNA"/>
</dbReference>
<evidence type="ECO:0000259" key="3">
    <source>
        <dbReference type="Pfam" id="PF19305"/>
    </source>
</evidence>
<dbReference type="RefSeq" id="WP_168084266.1">
    <property type="nucleotide sequence ID" value="NZ_JAAVJI010000006.1"/>
</dbReference>
<dbReference type="SUPFAM" id="SSF103378">
    <property type="entry name" value="2-methylcitrate dehydratase PrpD"/>
    <property type="match status" value="1"/>
</dbReference>
<evidence type="ECO:0000256" key="1">
    <source>
        <dbReference type="ARBA" id="ARBA00006174"/>
    </source>
</evidence>
<dbReference type="Gene3D" id="3.30.1330.120">
    <property type="entry name" value="2-methylcitrate dehydratase PrpD"/>
    <property type="match status" value="1"/>
</dbReference>
<comment type="caution">
    <text evidence="4">The sequence shown here is derived from an EMBL/GenBank/DDBJ whole genome shotgun (WGS) entry which is preliminary data.</text>
</comment>
<feature type="domain" description="MmgE/PrpD N-terminal" evidence="2">
    <location>
        <begin position="5"/>
        <end position="246"/>
    </location>
</feature>
<dbReference type="PANTHER" id="PTHR16943">
    <property type="entry name" value="2-METHYLCITRATE DEHYDRATASE-RELATED"/>
    <property type="match status" value="1"/>
</dbReference>
<dbReference type="Gene3D" id="1.10.4100.10">
    <property type="entry name" value="2-methylcitrate dehydratase PrpD"/>
    <property type="match status" value="1"/>
</dbReference>
<sequence length="456" mass="48130">MTYLQQLGTFVSETPFSAIPQPVVAKARRHLLDTLGAALAGADSPLTQQCLRAVQVSEGWGQAQVWGGNSVLTARGTALVNGVAAHALELDDAGGCDHSGAVVIPAMLAVIPQCAQVPNGEDLLGAMVLGYDIARRVLEACGGYSPHNEAGWHSTGTCGVFGAAAGCARLLRLNAKETANALGLAASMSGGLWSFIHDGADSKKLHAGRPAEGGLLAALLAQQGMSGPMEVFEDRWGGFLRTYAPASQVPQALTAELGSTWKLARCSIKPYAACRGTHSAIDALGELMEERDLQRGDIAQITVRASEFLVGMCGGLDTQTLAAAQMSLPYALAVRCLRGNADLSSYELEVRNDPQVHRLMKAIHMEVEPTLAALDEPYVEVLTHDGRTASRQVKTPLGGPLNPLSDDALLDKFRALALRSLPAPQVEALVEVCLNMGEHTDVAHLLALLRRDGWPA</sequence>
<evidence type="ECO:0000259" key="2">
    <source>
        <dbReference type="Pfam" id="PF03972"/>
    </source>
</evidence>
<dbReference type="InterPro" id="IPR045337">
    <property type="entry name" value="MmgE_PrpD_C"/>
</dbReference>
<comment type="similarity">
    <text evidence="1">Belongs to the PrpD family.</text>
</comment>
<dbReference type="InterPro" id="IPR005656">
    <property type="entry name" value="MmgE_PrpD"/>
</dbReference>
<dbReference type="PANTHER" id="PTHR16943:SF8">
    <property type="entry name" value="2-METHYLCITRATE DEHYDRATASE"/>
    <property type="match status" value="1"/>
</dbReference>
<dbReference type="InterPro" id="IPR045336">
    <property type="entry name" value="MmgE_PrpD_N"/>
</dbReference>
<dbReference type="InterPro" id="IPR042188">
    <property type="entry name" value="MmgE/PrpD_sf_2"/>
</dbReference>
<dbReference type="InterPro" id="IPR036148">
    <property type="entry name" value="MmgE/PrpD_sf"/>
</dbReference>
<protein>
    <submittedName>
        <fullName evidence="4">MmgE/PrpD family protein</fullName>
    </submittedName>
</protein>
<proteinExistence type="inferred from homology"/>
<evidence type="ECO:0000313" key="4">
    <source>
        <dbReference type="EMBL" id="NJP01692.1"/>
    </source>
</evidence>
<evidence type="ECO:0000313" key="5">
    <source>
        <dbReference type="Proteomes" id="UP000746535"/>
    </source>
</evidence>
<accession>A0ABX0YEH6</accession>
<name>A0ABX0YEH6_9PSED</name>
<organism evidence="4 5">
    <name type="scientific">Pseudomonas quercus</name>
    <dbReference type="NCBI Taxonomy" id="2722792"/>
    <lineage>
        <taxon>Bacteria</taxon>
        <taxon>Pseudomonadati</taxon>
        <taxon>Pseudomonadota</taxon>
        <taxon>Gammaproteobacteria</taxon>
        <taxon>Pseudomonadales</taxon>
        <taxon>Pseudomonadaceae</taxon>
        <taxon>Pseudomonas</taxon>
    </lineage>
</organism>
<reference evidence="4 5" key="1">
    <citation type="submission" date="2020-03" db="EMBL/GenBank/DDBJ databases">
        <authorList>
            <person name="Wang L."/>
            <person name="He N."/>
            <person name="Li Y."/>
            <person name="Fang Y."/>
            <person name="Zhang F."/>
        </authorList>
    </citation>
    <scope>NUCLEOTIDE SEQUENCE [LARGE SCALE GENOMIC DNA]</scope>
    <source>
        <strain evidence="5">hsmgli-8</strain>
    </source>
</reference>
<gene>
    <name evidence="4" type="ORF">HBH25_12635</name>
</gene>
<feature type="domain" description="MmgE/PrpD C-terminal" evidence="3">
    <location>
        <begin position="271"/>
        <end position="435"/>
    </location>
</feature>
<keyword evidence="5" id="KW-1185">Reference proteome</keyword>
<dbReference type="Pfam" id="PF03972">
    <property type="entry name" value="MmgE_PrpD_N"/>
    <property type="match status" value="1"/>
</dbReference>